<comment type="caution">
    <text evidence="1">The sequence shown here is derived from an EMBL/GenBank/DDBJ whole genome shotgun (WGS) entry which is preliminary data.</text>
</comment>
<evidence type="ECO:0000313" key="1">
    <source>
        <dbReference type="EMBL" id="GAA1503680.1"/>
    </source>
</evidence>
<sequence length="119" mass="12990">MLIRHRTEGTRLVCVSRAALRSAFGAAWELVSRVLTILTQVTNLAEVMQFASVTLRRVADASRAALYVIRCGSVEVMIEGVATTVSADREDARHDEPNLLQRMQAVVIESITVTAPIPA</sequence>
<dbReference type="RefSeq" id="WP_344501132.1">
    <property type="nucleotide sequence ID" value="NZ_BAAAQD010000002.1"/>
</dbReference>
<dbReference type="EMBL" id="BAAAQD010000002">
    <property type="protein sequence ID" value="GAA1503680.1"/>
    <property type="molecule type" value="Genomic_DNA"/>
</dbReference>
<accession>A0ABN1ZSZ7</accession>
<protein>
    <recommendedName>
        <fullName evidence="3">Cyclic nucleotide-binding domain-containing protein</fullName>
    </recommendedName>
</protein>
<reference evidence="1 2" key="1">
    <citation type="journal article" date="2019" name="Int. J. Syst. Evol. Microbiol.">
        <title>The Global Catalogue of Microorganisms (GCM) 10K type strain sequencing project: providing services to taxonomists for standard genome sequencing and annotation.</title>
        <authorList>
            <consortium name="The Broad Institute Genomics Platform"/>
            <consortium name="The Broad Institute Genome Sequencing Center for Infectious Disease"/>
            <person name="Wu L."/>
            <person name="Ma J."/>
        </authorList>
    </citation>
    <scope>NUCLEOTIDE SEQUENCE [LARGE SCALE GENOMIC DNA]</scope>
    <source>
        <strain evidence="1 2">JCM 15933</strain>
    </source>
</reference>
<dbReference type="Proteomes" id="UP001501470">
    <property type="component" value="Unassembled WGS sequence"/>
</dbReference>
<evidence type="ECO:0000313" key="2">
    <source>
        <dbReference type="Proteomes" id="UP001501470"/>
    </source>
</evidence>
<keyword evidence="2" id="KW-1185">Reference proteome</keyword>
<gene>
    <name evidence="1" type="ORF">GCM10009827_016000</name>
</gene>
<evidence type="ECO:0008006" key="3">
    <source>
        <dbReference type="Google" id="ProtNLM"/>
    </source>
</evidence>
<name>A0ABN1ZSZ7_9ACTN</name>
<proteinExistence type="predicted"/>
<organism evidence="1 2">
    <name type="scientific">Dactylosporangium maewongense</name>
    <dbReference type="NCBI Taxonomy" id="634393"/>
    <lineage>
        <taxon>Bacteria</taxon>
        <taxon>Bacillati</taxon>
        <taxon>Actinomycetota</taxon>
        <taxon>Actinomycetes</taxon>
        <taxon>Micromonosporales</taxon>
        <taxon>Micromonosporaceae</taxon>
        <taxon>Dactylosporangium</taxon>
    </lineage>
</organism>